<dbReference type="Proteomes" id="UP001335648">
    <property type="component" value="Unassembled WGS sequence"/>
</dbReference>
<dbReference type="AlphaFoldDB" id="A0AAN8CQU5"/>
<gene>
    <name evidence="1" type="ORF">CesoFtcFv8_004860</name>
</gene>
<evidence type="ECO:0000313" key="2">
    <source>
        <dbReference type="Proteomes" id="UP001335648"/>
    </source>
</evidence>
<reference evidence="1 2" key="1">
    <citation type="journal article" date="2023" name="Mol. Biol. Evol.">
        <title>Genomics of Secondarily Temperate Adaptation in the Only Non-Antarctic Icefish.</title>
        <authorList>
            <person name="Rivera-Colon A.G."/>
            <person name="Rayamajhi N."/>
            <person name="Minhas B.F."/>
            <person name="Madrigal G."/>
            <person name="Bilyk K.T."/>
            <person name="Yoon V."/>
            <person name="Hune M."/>
            <person name="Gregory S."/>
            <person name="Cheng C.H.C."/>
            <person name="Catchen J.M."/>
        </authorList>
    </citation>
    <scope>NUCLEOTIDE SEQUENCE [LARGE SCALE GENOMIC DNA]</scope>
    <source>
        <strain evidence="1">JC2023a</strain>
    </source>
</reference>
<keyword evidence="2" id="KW-1185">Reference proteome</keyword>
<dbReference type="PROSITE" id="PS51257">
    <property type="entry name" value="PROKAR_LIPOPROTEIN"/>
    <property type="match status" value="1"/>
</dbReference>
<proteinExistence type="predicted"/>
<sequence length="86" mass="9480">MSPRPTRRGVHSLRRTPPCLDCRPAGQCTWGGSCSDMLACRANRRRRLFTVKRTQCPHEPGLSIAPRACGLKIARDLQPAAAESSH</sequence>
<accession>A0AAN8CQU5</accession>
<dbReference type="EMBL" id="JAULUE010002049">
    <property type="protein sequence ID" value="KAK5906960.1"/>
    <property type="molecule type" value="Genomic_DNA"/>
</dbReference>
<evidence type="ECO:0000313" key="1">
    <source>
        <dbReference type="EMBL" id="KAK5906960.1"/>
    </source>
</evidence>
<comment type="caution">
    <text evidence="1">The sequence shown here is derived from an EMBL/GenBank/DDBJ whole genome shotgun (WGS) entry which is preliminary data.</text>
</comment>
<name>A0AAN8CQU5_9TELE</name>
<organism evidence="1 2">
    <name type="scientific">Champsocephalus esox</name>
    <name type="common">pike icefish</name>
    <dbReference type="NCBI Taxonomy" id="159716"/>
    <lineage>
        <taxon>Eukaryota</taxon>
        <taxon>Metazoa</taxon>
        <taxon>Chordata</taxon>
        <taxon>Craniata</taxon>
        <taxon>Vertebrata</taxon>
        <taxon>Euteleostomi</taxon>
        <taxon>Actinopterygii</taxon>
        <taxon>Neopterygii</taxon>
        <taxon>Teleostei</taxon>
        <taxon>Neoteleostei</taxon>
        <taxon>Acanthomorphata</taxon>
        <taxon>Eupercaria</taxon>
        <taxon>Perciformes</taxon>
        <taxon>Notothenioidei</taxon>
        <taxon>Channichthyidae</taxon>
        <taxon>Champsocephalus</taxon>
    </lineage>
</organism>
<protein>
    <submittedName>
        <fullName evidence="1">Uncharacterized protein</fullName>
    </submittedName>
</protein>